<dbReference type="Proteomes" id="UP000006039">
    <property type="component" value="Unassembled WGS sequence"/>
</dbReference>
<keyword evidence="4" id="KW-1185">Reference proteome</keyword>
<proteinExistence type="predicted"/>
<protein>
    <recommendedName>
        <fullName evidence="5">Conidiation-specific protein 13</fullName>
    </recommendedName>
</protein>
<reference evidence="3" key="4">
    <citation type="journal article" date="2015" name="G3 (Bethesda)">
        <title>Genome sequences of three phytopathogenic species of the Magnaporthaceae family of fungi.</title>
        <authorList>
            <person name="Okagaki L.H."/>
            <person name="Nunes C.C."/>
            <person name="Sailsbery J."/>
            <person name="Clay B."/>
            <person name="Brown D."/>
            <person name="John T."/>
            <person name="Oh Y."/>
            <person name="Young N."/>
            <person name="Fitzgerald M."/>
            <person name="Haas B.J."/>
            <person name="Zeng Q."/>
            <person name="Young S."/>
            <person name="Adiconis X."/>
            <person name="Fan L."/>
            <person name="Levin J.Z."/>
            <person name="Mitchell T.K."/>
            <person name="Okubara P.A."/>
            <person name="Farman M.L."/>
            <person name="Kohn L.M."/>
            <person name="Birren B."/>
            <person name="Ma L.-J."/>
            <person name="Dean R.A."/>
        </authorList>
    </citation>
    <scope>NUCLEOTIDE SEQUENCE</scope>
    <source>
        <strain evidence="3">R3-111a-1</strain>
    </source>
</reference>
<reference evidence="4" key="1">
    <citation type="submission" date="2010-07" db="EMBL/GenBank/DDBJ databases">
        <title>The genome sequence of Gaeumannomyces graminis var. tritici strain R3-111a-1.</title>
        <authorList>
            <consortium name="The Broad Institute Genome Sequencing Platform"/>
            <person name="Ma L.-J."/>
            <person name="Dead R."/>
            <person name="Young S."/>
            <person name="Zeng Q."/>
            <person name="Koehrsen M."/>
            <person name="Alvarado L."/>
            <person name="Berlin A."/>
            <person name="Chapman S.B."/>
            <person name="Chen Z."/>
            <person name="Freedman E."/>
            <person name="Gellesch M."/>
            <person name="Goldberg J."/>
            <person name="Griggs A."/>
            <person name="Gujja S."/>
            <person name="Heilman E.R."/>
            <person name="Heiman D."/>
            <person name="Hepburn T."/>
            <person name="Howarth C."/>
            <person name="Jen D."/>
            <person name="Larson L."/>
            <person name="Mehta T."/>
            <person name="Neiman D."/>
            <person name="Pearson M."/>
            <person name="Roberts A."/>
            <person name="Saif S."/>
            <person name="Shea T."/>
            <person name="Shenoy N."/>
            <person name="Sisk P."/>
            <person name="Stolte C."/>
            <person name="Sykes S."/>
            <person name="Walk T."/>
            <person name="White J."/>
            <person name="Yandava C."/>
            <person name="Haas B."/>
            <person name="Nusbaum C."/>
            <person name="Birren B."/>
        </authorList>
    </citation>
    <scope>NUCLEOTIDE SEQUENCE [LARGE SCALE GENOMIC DNA]</scope>
    <source>
        <strain evidence="4">R3-111a-1</strain>
    </source>
</reference>
<dbReference type="STRING" id="644352.J3NVJ4"/>
<reference evidence="3" key="5">
    <citation type="submission" date="2018-04" db="UniProtKB">
        <authorList>
            <consortium name="EnsemblFungi"/>
        </authorList>
    </citation>
    <scope>IDENTIFICATION</scope>
    <source>
        <strain evidence="3">R3-111a-1</strain>
    </source>
</reference>
<name>J3NVJ4_GAET3</name>
<dbReference type="HOGENOM" id="CLU_050729_1_0_1"/>
<evidence type="ECO:0008006" key="5">
    <source>
        <dbReference type="Google" id="ProtNLM"/>
    </source>
</evidence>
<feature type="signal peptide" evidence="1">
    <location>
        <begin position="1"/>
        <end position="25"/>
    </location>
</feature>
<dbReference type="VEuPathDB" id="FungiDB:GGTG_05309"/>
<gene>
    <name evidence="3" type="primary">20345767</name>
    <name evidence="2" type="ORF">GGTG_05309</name>
</gene>
<accession>J3NVJ4</accession>
<keyword evidence="1" id="KW-0732">Signal</keyword>
<dbReference type="RefSeq" id="XP_009221372.1">
    <property type="nucleotide sequence ID" value="XM_009223108.1"/>
</dbReference>
<feature type="chain" id="PRO_5015094467" description="Conidiation-specific protein 13" evidence="1">
    <location>
        <begin position="26"/>
        <end position="325"/>
    </location>
</feature>
<dbReference type="GeneID" id="20345767"/>
<dbReference type="AlphaFoldDB" id="J3NVJ4"/>
<organism evidence="2">
    <name type="scientific">Gaeumannomyces tritici (strain R3-111a-1)</name>
    <name type="common">Wheat and barley take-all root rot fungus</name>
    <name type="synonym">Gaeumannomyces graminis var. tritici</name>
    <dbReference type="NCBI Taxonomy" id="644352"/>
    <lineage>
        <taxon>Eukaryota</taxon>
        <taxon>Fungi</taxon>
        <taxon>Dikarya</taxon>
        <taxon>Ascomycota</taxon>
        <taxon>Pezizomycotina</taxon>
        <taxon>Sordariomycetes</taxon>
        <taxon>Sordariomycetidae</taxon>
        <taxon>Magnaporthales</taxon>
        <taxon>Magnaporthaceae</taxon>
        <taxon>Gaeumannomyces</taxon>
    </lineage>
</organism>
<dbReference type="EMBL" id="GL385397">
    <property type="protein sequence ID" value="EJT75372.1"/>
    <property type="molecule type" value="Genomic_DNA"/>
</dbReference>
<evidence type="ECO:0000313" key="2">
    <source>
        <dbReference type="EMBL" id="EJT75372.1"/>
    </source>
</evidence>
<evidence type="ECO:0000256" key="1">
    <source>
        <dbReference type="SAM" id="SignalP"/>
    </source>
</evidence>
<dbReference type="eggNOG" id="ENOG502S57E">
    <property type="taxonomic scope" value="Eukaryota"/>
</dbReference>
<dbReference type="OrthoDB" id="2142213at2759"/>
<reference evidence="2" key="2">
    <citation type="submission" date="2010-07" db="EMBL/GenBank/DDBJ databases">
        <authorList>
            <consortium name="The Broad Institute Genome Sequencing Platform"/>
            <consortium name="Broad Institute Genome Sequencing Center for Infectious Disease"/>
            <person name="Ma L.-J."/>
            <person name="Dead R."/>
            <person name="Young S."/>
            <person name="Zeng Q."/>
            <person name="Koehrsen M."/>
            <person name="Alvarado L."/>
            <person name="Berlin A."/>
            <person name="Chapman S.B."/>
            <person name="Chen Z."/>
            <person name="Freedman E."/>
            <person name="Gellesch M."/>
            <person name="Goldberg J."/>
            <person name="Griggs A."/>
            <person name="Gujja S."/>
            <person name="Heilman E.R."/>
            <person name="Heiman D."/>
            <person name="Hepburn T."/>
            <person name="Howarth C."/>
            <person name="Jen D."/>
            <person name="Larson L."/>
            <person name="Mehta T."/>
            <person name="Neiman D."/>
            <person name="Pearson M."/>
            <person name="Roberts A."/>
            <person name="Saif S."/>
            <person name="Shea T."/>
            <person name="Shenoy N."/>
            <person name="Sisk P."/>
            <person name="Stolte C."/>
            <person name="Sykes S."/>
            <person name="Walk T."/>
            <person name="White J."/>
            <person name="Yandava C."/>
            <person name="Haas B."/>
            <person name="Nusbaum C."/>
            <person name="Birren B."/>
        </authorList>
    </citation>
    <scope>NUCLEOTIDE SEQUENCE</scope>
    <source>
        <strain evidence="2">R3-111a-1</strain>
    </source>
</reference>
<evidence type="ECO:0000313" key="3">
    <source>
        <dbReference type="EnsemblFungi" id="EJT75372"/>
    </source>
</evidence>
<sequence>MFAGKHASLLSALVAAAGLFLEADAQTLSKPGLRSDLDAFWPKLQAALRQPGHTIKQWPAGTIADGCRDLANREKLDPRTIVTYEVLYRDCPSMPWLLCRHPDSRTSIETLALRFGQVPVKFRQLTKDVMLVPAPSTHAYALGNQVVFFNQVDTIGVYLHEVAHNFDFSSGYNVSGRLADNQVWLNAYNADSAVPDGYARSNQVENVAQFPGLALFDQLVAGGVRSIEPNVGRIANQLATVKDQAARGDYGGNVFGQNEGCTARYANSVAVPAVASSRLMGATADFLSNRDDSVEAQTARAAAAGVDLMPVFDGPVEATNCTGHI</sequence>
<dbReference type="EnsemblFungi" id="EJT75372">
    <property type="protein sequence ID" value="EJT75372"/>
    <property type="gene ID" value="GGTG_05309"/>
</dbReference>
<dbReference type="SUPFAM" id="SSF55486">
    <property type="entry name" value="Metalloproteases ('zincins'), catalytic domain"/>
    <property type="match status" value="1"/>
</dbReference>
<evidence type="ECO:0000313" key="4">
    <source>
        <dbReference type="Proteomes" id="UP000006039"/>
    </source>
</evidence>
<reference evidence="2" key="3">
    <citation type="submission" date="2010-09" db="EMBL/GenBank/DDBJ databases">
        <title>Annotation of Gaeumannomyces graminis var. tritici R3-111a-1.</title>
        <authorList>
            <consortium name="The Broad Institute Genome Sequencing Platform"/>
            <person name="Ma L.-J."/>
            <person name="Dead R."/>
            <person name="Young S.K."/>
            <person name="Zeng Q."/>
            <person name="Gargeya S."/>
            <person name="Fitzgerald M."/>
            <person name="Haas B."/>
            <person name="Abouelleil A."/>
            <person name="Alvarado L."/>
            <person name="Arachchi H.M."/>
            <person name="Berlin A."/>
            <person name="Brown A."/>
            <person name="Chapman S.B."/>
            <person name="Chen Z."/>
            <person name="Dunbar C."/>
            <person name="Freedman E."/>
            <person name="Gearin G."/>
            <person name="Gellesch M."/>
            <person name="Goldberg J."/>
            <person name="Griggs A."/>
            <person name="Gujja S."/>
            <person name="Heiman D."/>
            <person name="Howarth C."/>
            <person name="Larson L."/>
            <person name="Lui A."/>
            <person name="MacDonald P.J.P."/>
            <person name="Mehta T."/>
            <person name="Montmayeur A."/>
            <person name="Murphy C."/>
            <person name="Neiman D."/>
            <person name="Pearson M."/>
            <person name="Priest M."/>
            <person name="Roberts A."/>
            <person name="Saif S."/>
            <person name="Shea T."/>
            <person name="Shenoy N."/>
            <person name="Sisk P."/>
            <person name="Stolte C."/>
            <person name="Sykes S."/>
            <person name="Yandava C."/>
            <person name="Wortman J."/>
            <person name="Nusbaum C."/>
            <person name="Birren B."/>
        </authorList>
    </citation>
    <scope>NUCLEOTIDE SEQUENCE</scope>
    <source>
        <strain evidence="2">R3-111a-1</strain>
    </source>
</reference>